<sequence>MYTAFADVLDCPRIDQDVLRQARQNESYWQWSSLCQESKKFRVVSPKLETRTPRSQQSPSSSNPSSATNTPGTSRRTPAHGLESQLKMSKKEQDDQHNSILESIRKKAESHHKAQHGAGGGGGGGSLGLQSPNRSLRTSGRKSLPTLPEDSEEAMSQKSGASGDKEHGGKDHDDTPATRERVAGLQRFFAK</sequence>
<gene>
    <name evidence="2" type="ORF">VBRA1451_LOCUS13693</name>
</gene>
<feature type="compositionally biased region" description="Gly residues" evidence="1">
    <location>
        <begin position="117"/>
        <end position="127"/>
    </location>
</feature>
<organism evidence="2">
    <name type="scientific">Vitrella brassicaformis</name>
    <dbReference type="NCBI Taxonomy" id="1169539"/>
    <lineage>
        <taxon>Eukaryota</taxon>
        <taxon>Sar</taxon>
        <taxon>Alveolata</taxon>
        <taxon>Colpodellida</taxon>
        <taxon>Vitrellaceae</taxon>
        <taxon>Vitrella</taxon>
    </lineage>
</organism>
<protein>
    <submittedName>
        <fullName evidence="2">Uncharacterized protein</fullName>
    </submittedName>
</protein>
<proteinExistence type="predicted"/>
<feature type="compositionally biased region" description="Low complexity" evidence="1">
    <location>
        <begin position="53"/>
        <end position="74"/>
    </location>
</feature>
<evidence type="ECO:0000256" key="1">
    <source>
        <dbReference type="SAM" id="MobiDB-lite"/>
    </source>
</evidence>
<dbReference type="AlphaFoldDB" id="A0A7S1P482"/>
<name>A0A7S1P482_9ALVE</name>
<feature type="compositionally biased region" description="Basic and acidic residues" evidence="1">
    <location>
        <begin position="89"/>
        <end position="107"/>
    </location>
</feature>
<feature type="region of interest" description="Disordered" evidence="1">
    <location>
        <begin position="45"/>
        <end position="191"/>
    </location>
</feature>
<reference evidence="2" key="1">
    <citation type="submission" date="2021-01" db="EMBL/GenBank/DDBJ databases">
        <authorList>
            <person name="Corre E."/>
            <person name="Pelletier E."/>
            <person name="Niang G."/>
            <person name="Scheremetjew M."/>
            <person name="Finn R."/>
            <person name="Kale V."/>
            <person name="Holt S."/>
            <person name="Cochrane G."/>
            <person name="Meng A."/>
            <person name="Brown T."/>
            <person name="Cohen L."/>
        </authorList>
    </citation>
    <scope>NUCLEOTIDE SEQUENCE</scope>
    <source>
        <strain evidence="2">CCMP3346</strain>
    </source>
</reference>
<feature type="compositionally biased region" description="Basic and acidic residues" evidence="1">
    <location>
        <begin position="163"/>
        <end position="182"/>
    </location>
</feature>
<dbReference type="EMBL" id="HBGB01023680">
    <property type="protein sequence ID" value="CAD9058623.1"/>
    <property type="molecule type" value="Transcribed_RNA"/>
</dbReference>
<accession>A0A7S1P482</accession>
<evidence type="ECO:0000313" key="2">
    <source>
        <dbReference type="EMBL" id="CAD9058623.1"/>
    </source>
</evidence>